<evidence type="ECO:0000256" key="2">
    <source>
        <dbReference type="SAM" id="MobiDB-lite"/>
    </source>
</evidence>
<dbReference type="Proteomes" id="UP000182658">
    <property type="component" value="Unassembled WGS sequence"/>
</dbReference>
<keyword evidence="4" id="KW-1185">Reference proteome</keyword>
<dbReference type="EMBL" id="KV875104">
    <property type="protein sequence ID" value="OIW24271.1"/>
    <property type="molecule type" value="Genomic_DNA"/>
</dbReference>
<dbReference type="AlphaFoldDB" id="A0A1J7I9E8"/>
<sequence>MSCSGSAPPSPSTASSGDASEGIDNLSQLDELPPVPGKRKRDQEAEDTIQEIESIKRQRKLSPETLQLAERVIDQARETIIDPDNGPEDTTMGRDMLKKILDEKDSLLKEKDSLLKEKDSLLKEKDSLRSLQFLLEAGDWAAAIVNPVRRQEKAMVNDMVTAETKALQRKHPNFPKLPQADKNQINETVNKDPKINWKAMDGRADDVRARLSQDLQSISAWRASGEDPAKAPSTPYFDRMLEACKMANVKFDVFKAAVDLSTDRNNLAHNPPPQISQHLQPGPGNVVDWAALKISFEAAKNTVRKAHGNGYLDADQLKVFLKLIDGVFGTLQAPDPSTGVAKDTAETGHILKNHRDAQTAATKAARWIAPASPYHQGKWADVPK</sequence>
<name>A0A1J7I9E8_9PEZI</name>
<keyword evidence="1" id="KW-0175">Coiled coil</keyword>
<organism evidence="3 4">
    <name type="scientific">Coniochaeta ligniaria NRRL 30616</name>
    <dbReference type="NCBI Taxonomy" id="1408157"/>
    <lineage>
        <taxon>Eukaryota</taxon>
        <taxon>Fungi</taxon>
        <taxon>Dikarya</taxon>
        <taxon>Ascomycota</taxon>
        <taxon>Pezizomycotina</taxon>
        <taxon>Sordariomycetes</taxon>
        <taxon>Sordariomycetidae</taxon>
        <taxon>Coniochaetales</taxon>
        <taxon>Coniochaetaceae</taxon>
        <taxon>Coniochaeta</taxon>
    </lineage>
</organism>
<proteinExistence type="predicted"/>
<accession>A0A1J7I9E8</accession>
<dbReference type="OrthoDB" id="5094203at2759"/>
<feature type="region of interest" description="Disordered" evidence="2">
    <location>
        <begin position="1"/>
        <end position="63"/>
    </location>
</feature>
<reference evidence="3 4" key="1">
    <citation type="submission" date="2016-10" db="EMBL/GenBank/DDBJ databases">
        <title>Draft genome sequence of Coniochaeta ligniaria NRRL30616, a lignocellulolytic fungus for bioabatement of inhibitors in plant biomass hydrolysates.</title>
        <authorList>
            <consortium name="DOE Joint Genome Institute"/>
            <person name="Jimenez D.J."/>
            <person name="Hector R.E."/>
            <person name="Riley R."/>
            <person name="Sun H."/>
            <person name="Grigoriev I.V."/>
            <person name="Van Elsas J.D."/>
            <person name="Nichols N.N."/>
        </authorList>
    </citation>
    <scope>NUCLEOTIDE SEQUENCE [LARGE SCALE GENOMIC DNA]</scope>
    <source>
        <strain evidence="3 4">NRRL 30616</strain>
    </source>
</reference>
<evidence type="ECO:0000313" key="4">
    <source>
        <dbReference type="Proteomes" id="UP000182658"/>
    </source>
</evidence>
<feature type="compositionally biased region" description="Low complexity" evidence="2">
    <location>
        <begin position="1"/>
        <end position="20"/>
    </location>
</feature>
<evidence type="ECO:0000313" key="3">
    <source>
        <dbReference type="EMBL" id="OIW24271.1"/>
    </source>
</evidence>
<protein>
    <submittedName>
        <fullName evidence="3">Uncharacterized protein</fullName>
    </submittedName>
</protein>
<feature type="coiled-coil region" evidence="1">
    <location>
        <begin position="97"/>
        <end position="131"/>
    </location>
</feature>
<gene>
    <name evidence="3" type="ORF">CONLIGDRAFT_685893</name>
</gene>
<evidence type="ECO:0000256" key="1">
    <source>
        <dbReference type="SAM" id="Coils"/>
    </source>
</evidence>
<dbReference type="InParanoid" id="A0A1J7I9E8"/>